<feature type="compositionally biased region" description="Low complexity" evidence="1">
    <location>
        <begin position="1"/>
        <end position="11"/>
    </location>
</feature>
<evidence type="ECO:0000256" key="1">
    <source>
        <dbReference type="SAM" id="MobiDB-lite"/>
    </source>
</evidence>
<accession>A0A1I6QZU3</accession>
<feature type="transmembrane region" description="Helical" evidence="2">
    <location>
        <begin position="381"/>
        <end position="402"/>
    </location>
</feature>
<name>A0A1I6QZU3_9ACTN</name>
<feature type="transmembrane region" description="Helical" evidence="2">
    <location>
        <begin position="255"/>
        <end position="275"/>
    </location>
</feature>
<feature type="transmembrane region" description="Helical" evidence="2">
    <location>
        <begin position="349"/>
        <end position="369"/>
    </location>
</feature>
<dbReference type="Proteomes" id="UP000198873">
    <property type="component" value="Unassembled WGS sequence"/>
</dbReference>
<dbReference type="InterPro" id="IPR002656">
    <property type="entry name" value="Acyl_transf_3_dom"/>
</dbReference>
<dbReference type="RefSeq" id="WP_093842484.1">
    <property type="nucleotide sequence ID" value="NZ_FPAB01000002.1"/>
</dbReference>
<feature type="transmembrane region" description="Helical" evidence="2">
    <location>
        <begin position="282"/>
        <end position="306"/>
    </location>
</feature>
<feature type="transmembrane region" description="Helical" evidence="2">
    <location>
        <begin position="67"/>
        <end position="92"/>
    </location>
</feature>
<protein>
    <submittedName>
        <fullName evidence="4">Acyltransferase family protein</fullName>
    </submittedName>
</protein>
<dbReference type="PANTHER" id="PTHR36927">
    <property type="entry name" value="BLR4337 PROTEIN"/>
    <property type="match status" value="1"/>
</dbReference>
<evidence type="ECO:0000313" key="5">
    <source>
        <dbReference type="Proteomes" id="UP000198873"/>
    </source>
</evidence>
<organism evidence="4 5">
    <name type="scientific">Streptomyces harbinensis</name>
    <dbReference type="NCBI Taxonomy" id="1176198"/>
    <lineage>
        <taxon>Bacteria</taxon>
        <taxon>Bacillati</taxon>
        <taxon>Actinomycetota</taxon>
        <taxon>Actinomycetes</taxon>
        <taxon>Kitasatosporales</taxon>
        <taxon>Streptomycetaceae</taxon>
        <taxon>Streptomyces</taxon>
    </lineage>
</organism>
<feature type="transmembrane region" description="Helical" evidence="2">
    <location>
        <begin position="216"/>
        <end position="235"/>
    </location>
</feature>
<dbReference type="GO" id="GO:0016747">
    <property type="term" value="F:acyltransferase activity, transferring groups other than amino-acyl groups"/>
    <property type="evidence" value="ECO:0007669"/>
    <property type="project" value="InterPro"/>
</dbReference>
<feature type="domain" description="Acyltransferase 3" evidence="3">
    <location>
        <begin position="30"/>
        <end position="399"/>
    </location>
</feature>
<dbReference type="InterPro" id="IPR050623">
    <property type="entry name" value="Glucan_succinyl_AcylTrfase"/>
</dbReference>
<evidence type="ECO:0000259" key="3">
    <source>
        <dbReference type="Pfam" id="PF01757"/>
    </source>
</evidence>
<reference evidence="5" key="1">
    <citation type="submission" date="2016-10" db="EMBL/GenBank/DDBJ databases">
        <authorList>
            <person name="Varghese N."/>
            <person name="Submissions S."/>
        </authorList>
    </citation>
    <scope>NUCLEOTIDE SEQUENCE [LARGE SCALE GENOMIC DNA]</scope>
    <source>
        <strain evidence="5">CGMCC 4.7047</strain>
    </source>
</reference>
<keyword evidence="4" id="KW-0012">Acyltransferase</keyword>
<feature type="compositionally biased region" description="Pro residues" evidence="1">
    <location>
        <begin position="12"/>
        <end position="22"/>
    </location>
</feature>
<proteinExistence type="predicted"/>
<gene>
    <name evidence="4" type="ORF">SAMN05444716_102566</name>
</gene>
<feature type="transmembrane region" description="Helical" evidence="2">
    <location>
        <begin position="112"/>
        <end position="134"/>
    </location>
</feature>
<dbReference type="EMBL" id="FPAB01000002">
    <property type="protein sequence ID" value="SFS57976.1"/>
    <property type="molecule type" value="Genomic_DNA"/>
</dbReference>
<evidence type="ECO:0000313" key="4">
    <source>
        <dbReference type="EMBL" id="SFS57976.1"/>
    </source>
</evidence>
<feature type="region of interest" description="Disordered" evidence="1">
    <location>
        <begin position="1"/>
        <end position="25"/>
    </location>
</feature>
<feature type="transmembrane region" description="Helical" evidence="2">
    <location>
        <begin position="171"/>
        <end position="190"/>
    </location>
</feature>
<dbReference type="PANTHER" id="PTHR36927:SF4">
    <property type="entry name" value="BLR5718 PROTEIN"/>
    <property type="match status" value="1"/>
</dbReference>
<keyword evidence="5" id="KW-1185">Reference proteome</keyword>
<keyword evidence="2" id="KW-1133">Transmembrane helix</keyword>
<feature type="transmembrane region" description="Helical" evidence="2">
    <location>
        <begin position="318"/>
        <end position="337"/>
    </location>
</feature>
<dbReference type="AlphaFoldDB" id="A0A1I6QZU3"/>
<sequence length="412" mass="45121">MDTTRPLTRPTPATPTRPPLEPSAPRRRTAYLDNLRIALIMLVVAHHAAQAYGPADWWYVEDQAGSGALAAFTTLNGTFFMSLFFFVSACFVPASVDRRGSWAYLRGRLRRLGIPFLAGTVTLIPVLLYVYYLVYRDQPALSFPQYYADVFLGLGEEPADWAGPIWPDLQFGHLWFIQNLLVYCLLYLLARRTGEAVRRLRPAASVRTPRIPGHRALVLFTLAVAAATFVLRLWYPLDTWVPVAEFIQTEPARLAQYAAFFAAGILAHRHGWLTAIPARTGYLWLAGGVAGAVVLCAAGGTGAFWYATGGATVPAALWAVYETFLCTALCLGLLTLFRERLNGEGPVLSSLAGSAFTVYIVHLPIVVALQFALAPLDPAPLTAWVVVTAAAISLSFPLAAWLRRLPGFRAVL</sequence>
<dbReference type="Pfam" id="PF01757">
    <property type="entry name" value="Acyl_transf_3"/>
    <property type="match status" value="1"/>
</dbReference>
<feature type="transmembrane region" description="Helical" evidence="2">
    <location>
        <begin position="35"/>
        <end position="55"/>
    </location>
</feature>
<keyword evidence="4" id="KW-0808">Transferase</keyword>
<keyword evidence="2" id="KW-0472">Membrane</keyword>
<evidence type="ECO:0000256" key="2">
    <source>
        <dbReference type="SAM" id="Phobius"/>
    </source>
</evidence>
<keyword evidence="2" id="KW-0812">Transmembrane</keyword>
<dbReference type="STRING" id="1176198.SAMN05444716_102566"/>